<dbReference type="Proteomes" id="UP000308730">
    <property type="component" value="Unassembled WGS sequence"/>
</dbReference>
<accession>A0A4S4LSL0</accession>
<organism evidence="2 3">
    <name type="scientific">Antrodiella citrinella</name>
    <dbReference type="NCBI Taxonomy" id="2447956"/>
    <lineage>
        <taxon>Eukaryota</taxon>
        <taxon>Fungi</taxon>
        <taxon>Dikarya</taxon>
        <taxon>Basidiomycota</taxon>
        <taxon>Agaricomycotina</taxon>
        <taxon>Agaricomycetes</taxon>
        <taxon>Polyporales</taxon>
        <taxon>Steccherinaceae</taxon>
        <taxon>Antrodiella</taxon>
    </lineage>
</organism>
<name>A0A4S4LSL0_9APHY</name>
<gene>
    <name evidence="2" type="ORF">EUX98_g9471</name>
</gene>
<evidence type="ECO:0000313" key="2">
    <source>
        <dbReference type="EMBL" id="THH15406.1"/>
    </source>
</evidence>
<protein>
    <submittedName>
        <fullName evidence="2">Uncharacterized protein</fullName>
    </submittedName>
</protein>
<dbReference type="OrthoDB" id="3262009at2759"/>
<sequence>MPGPSANTKGKGRAMPIPAPSAEGRSTKRTGSPGHRDLPSQAATVGEELWPSGPTKRKSNPTQSGPSSLPESRAPIPPSSQKSKRTSRDAEDSNATRPAKKRKGVTLPTVDEEDDDVDIPHPLPRKRKAASSDEDEDEDDGIVVGDGPAPTKKTKAGQRSVGADRSIRGRVVAEVVVASQWPRRVSTQSSQAVAGPSNHGARRRTSPPLLPTPPSTFVPVGKHFPDDPTLSIPRWIPIATKWLRSVSKDAVWVAVVEGWLALEVTYDYDMTTSLDISSRPPLISKWVSDGRAYMREMPIPNPSTLPLFSRSLRMYWMTLSPSWRGTAWPLKKPKDARSREWGTLLHTGPNGIWLVVLGLSWWLSAAPHLCSSA</sequence>
<feature type="region of interest" description="Disordered" evidence="1">
    <location>
        <begin position="1"/>
        <end position="162"/>
    </location>
</feature>
<dbReference type="AlphaFoldDB" id="A0A4S4LSL0"/>
<keyword evidence="3" id="KW-1185">Reference proteome</keyword>
<feature type="compositionally biased region" description="Acidic residues" evidence="1">
    <location>
        <begin position="132"/>
        <end position="141"/>
    </location>
</feature>
<evidence type="ECO:0000313" key="3">
    <source>
        <dbReference type="Proteomes" id="UP000308730"/>
    </source>
</evidence>
<feature type="region of interest" description="Disordered" evidence="1">
    <location>
        <begin position="185"/>
        <end position="211"/>
    </location>
</feature>
<comment type="caution">
    <text evidence="2">The sequence shown here is derived from an EMBL/GenBank/DDBJ whole genome shotgun (WGS) entry which is preliminary data.</text>
</comment>
<proteinExistence type="predicted"/>
<feature type="compositionally biased region" description="Polar residues" evidence="1">
    <location>
        <begin position="60"/>
        <end position="70"/>
    </location>
</feature>
<reference evidence="2 3" key="1">
    <citation type="submission" date="2019-02" db="EMBL/GenBank/DDBJ databases">
        <title>Genome sequencing of the rare red list fungi Antrodiella citrinella (Flaviporus citrinellus).</title>
        <authorList>
            <person name="Buettner E."/>
            <person name="Kellner H."/>
        </authorList>
    </citation>
    <scope>NUCLEOTIDE SEQUENCE [LARGE SCALE GENOMIC DNA]</scope>
    <source>
        <strain evidence="2 3">DSM 108506</strain>
    </source>
</reference>
<evidence type="ECO:0000256" key="1">
    <source>
        <dbReference type="SAM" id="MobiDB-lite"/>
    </source>
</evidence>
<dbReference type="EMBL" id="SGPM01000824">
    <property type="protein sequence ID" value="THH15406.1"/>
    <property type="molecule type" value="Genomic_DNA"/>
</dbReference>